<name>A0ABQ5MEE8_9FLAO</name>
<dbReference type="EMBL" id="BRVO01000001">
    <property type="protein sequence ID" value="GLB47749.1"/>
    <property type="molecule type" value="Genomic_DNA"/>
</dbReference>
<feature type="transmembrane region" description="Helical" evidence="5">
    <location>
        <begin position="12"/>
        <end position="31"/>
    </location>
</feature>
<reference evidence="6" key="1">
    <citation type="submission" date="2022-07" db="EMBL/GenBank/DDBJ databases">
        <title>Taxonomy of Novel Oxalotrophic and Methylotrophic Bacteria.</title>
        <authorList>
            <person name="Sahin N."/>
            <person name="Tani A."/>
        </authorList>
    </citation>
    <scope>NUCLEOTIDE SEQUENCE</scope>
    <source>
        <strain evidence="6">Y10</strain>
    </source>
</reference>
<evidence type="ECO:0008006" key="8">
    <source>
        <dbReference type="Google" id="ProtNLM"/>
    </source>
</evidence>
<dbReference type="InterPro" id="IPR006480">
    <property type="entry name" value="Phage_holin_4_1"/>
</dbReference>
<feature type="transmembrane region" description="Helical" evidence="5">
    <location>
        <begin position="61"/>
        <end position="80"/>
    </location>
</feature>
<evidence type="ECO:0000256" key="2">
    <source>
        <dbReference type="ARBA" id="ARBA00022692"/>
    </source>
</evidence>
<feature type="transmembrane region" description="Helical" evidence="5">
    <location>
        <begin position="92"/>
        <end position="111"/>
    </location>
</feature>
<keyword evidence="4 5" id="KW-0472">Membrane</keyword>
<keyword evidence="3 5" id="KW-1133">Transmembrane helix</keyword>
<keyword evidence="7" id="KW-1185">Reference proteome</keyword>
<dbReference type="Proteomes" id="UP001143543">
    <property type="component" value="Unassembled WGS sequence"/>
</dbReference>
<evidence type="ECO:0000313" key="7">
    <source>
        <dbReference type="Proteomes" id="UP001143543"/>
    </source>
</evidence>
<evidence type="ECO:0000313" key="6">
    <source>
        <dbReference type="EMBL" id="GLB47749.1"/>
    </source>
</evidence>
<evidence type="ECO:0000256" key="4">
    <source>
        <dbReference type="ARBA" id="ARBA00023136"/>
    </source>
</evidence>
<accession>A0ABQ5MEE8</accession>
<sequence length="145" mass="16811">MPNFITPTKTIHLLLVLIVLDFITGICASFIEKKRAQRLNPELKNEILLSSEKLRMTGVKFFLYGATILLAYYIEKIFLIKSFTFSFSSATFSLSIIVTGFWIVVEFYSVVFENFKRMGFDVIEKTLNIVQKFKTTKKQLKNEKS</sequence>
<evidence type="ECO:0000256" key="5">
    <source>
        <dbReference type="SAM" id="Phobius"/>
    </source>
</evidence>
<comment type="caution">
    <text evidence="6">The sequence shown here is derived from an EMBL/GenBank/DDBJ whole genome shotgun (WGS) entry which is preliminary data.</text>
</comment>
<gene>
    <name evidence="6" type="ORF">Y10_01170</name>
</gene>
<dbReference type="RefSeq" id="WP_281763416.1">
    <property type="nucleotide sequence ID" value="NZ_BRVO01000001.1"/>
</dbReference>
<protein>
    <recommendedName>
        <fullName evidence="8">Holin</fullName>
    </recommendedName>
</protein>
<keyword evidence="2 5" id="KW-0812">Transmembrane</keyword>
<dbReference type="Pfam" id="PF05105">
    <property type="entry name" value="Phage_holin_4_1"/>
    <property type="match status" value="1"/>
</dbReference>
<proteinExistence type="predicted"/>
<organism evidence="6 7">
    <name type="scientific">Neptunitalea lumnitzerae</name>
    <dbReference type="NCBI Taxonomy" id="2965509"/>
    <lineage>
        <taxon>Bacteria</taxon>
        <taxon>Pseudomonadati</taxon>
        <taxon>Bacteroidota</taxon>
        <taxon>Flavobacteriia</taxon>
        <taxon>Flavobacteriales</taxon>
        <taxon>Flavobacteriaceae</taxon>
        <taxon>Neptunitalea</taxon>
    </lineage>
</organism>
<evidence type="ECO:0000256" key="1">
    <source>
        <dbReference type="ARBA" id="ARBA00004141"/>
    </source>
</evidence>
<evidence type="ECO:0000256" key="3">
    <source>
        <dbReference type="ARBA" id="ARBA00022989"/>
    </source>
</evidence>
<comment type="subcellular location">
    <subcellularLocation>
        <location evidence="1">Membrane</location>
        <topology evidence="1">Multi-pass membrane protein</topology>
    </subcellularLocation>
</comment>